<dbReference type="InterPro" id="IPR037923">
    <property type="entry name" value="HTH-like"/>
</dbReference>
<proteinExistence type="predicted"/>
<keyword evidence="1" id="KW-0805">Transcription regulation</keyword>
<organism evidence="5 6">
    <name type="scientific">Paenibacillus plantarum</name>
    <dbReference type="NCBI Taxonomy" id="2654975"/>
    <lineage>
        <taxon>Bacteria</taxon>
        <taxon>Bacillati</taxon>
        <taxon>Bacillota</taxon>
        <taxon>Bacilli</taxon>
        <taxon>Bacillales</taxon>
        <taxon>Paenibacillaceae</taxon>
        <taxon>Paenibacillus</taxon>
    </lineage>
</organism>
<sequence length="295" mass="33925">MAWQENGAEFYEMIPHIPSALERQIGIWVLTSGRNRAKSTYRVGPRHFTYYSLHLILSGELQLSFREDKVVLKRGDLFCMHPDETYEYEINPSGTELQMAWIAFHGPLAAAQLQHTQLSAVHPYMHNGVTRELIAILDTIRELLAQQLDQPLLLAGRLMEFLHLLVVSSSSNDSSSSHSLPTWLERGKSYMDVHFAEGITVEQVSDWLGISRSHFSKAFSKHMNTNPSNYLQRLRMREARRQLLESTYSITEIALSLGYSDLFAFTRAFTLFYGTAPKHYRDKHCDLELNDQVML</sequence>
<dbReference type="SMART" id="SM00342">
    <property type="entry name" value="HTH_ARAC"/>
    <property type="match status" value="1"/>
</dbReference>
<dbReference type="SUPFAM" id="SSF51215">
    <property type="entry name" value="Regulatory protein AraC"/>
    <property type="match status" value="1"/>
</dbReference>
<dbReference type="Proteomes" id="UP000653578">
    <property type="component" value="Unassembled WGS sequence"/>
</dbReference>
<dbReference type="InterPro" id="IPR009057">
    <property type="entry name" value="Homeodomain-like_sf"/>
</dbReference>
<evidence type="ECO:0000313" key="6">
    <source>
        <dbReference type="Proteomes" id="UP000653578"/>
    </source>
</evidence>
<dbReference type="Gene3D" id="1.10.10.60">
    <property type="entry name" value="Homeodomain-like"/>
    <property type="match status" value="2"/>
</dbReference>
<dbReference type="Pfam" id="PF02311">
    <property type="entry name" value="AraC_binding"/>
    <property type="match status" value="1"/>
</dbReference>
<comment type="caution">
    <text evidence="5">The sequence shown here is derived from an EMBL/GenBank/DDBJ whole genome shotgun (WGS) entry which is preliminary data.</text>
</comment>
<dbReference type="PROSITE" id="PS00041">
    <property type="entry name" value="HTH_ARAC_FAMILY_1"/>
    <property type="match status" value="1"/>
</dbReference>
<dbReference type="SUPFAM" id="SSF46689">
    <property type="entry name" value="Homeodomain-like"/>
    <property type="match status" value="2"/>
</dbReference>
<dbReference type="PANTHER" id="PTHR43280">
    <property type="entry name" value="ARAC-FAMILY TRANSCRIPTIONAL REGULATOR"/>
    <property type="match status" value="1"/>
</dbReference>
<evidence type="ECO:0000256" key="3">
    <source>
        <dbReference type="ARBA" id="ARBA00023163"/>
    </source>
</evidence>
<protein>
    <submittedName>
        <fullName evidence="5">Helix-turn-helix domain-containing protein</fullName>
    </submittedName>
</protein>
<name>A0ABX1XEA7_9BACL</name>
<dbReference type="PROSITE" id="PS01124">
    <property type="entry name" value="HTH_ARAC_FAMILY_2"/>
    <property type="match status" value="1"/>
</dbReference>
<evidence type="ECO:0000313" key="5">
    <source>
        <dbReference type="EMBL" id="NOU66278.1"/>
    </source>
</evidence>
<gene>
    <name evidence="5" type="ORF">GC096_19770</name>
</gene>
<dbReference type="InterPro" id="IPR018060">
    <property type="entry name" value="HTH_AraC"/>
</dbReference>
<evidence type="ECO:0000259" key="4">
    <source>
        <dbReference type="PROSITE" id="PS01124"/>
    </source>
</evidence>
<reference evidence="5 6" key="1">
    <citation type="submission" date="2019-10" db="EMBL/GenBank/DDBJ databases">
        <title>Description of Paenibacillus humi sp. nov.</title>
        <authorList>
            <person name="Carlier A."/>
            <person name="Qi S."/>
        </authorList>
    </citation>
    <scope>NUCLEOTIDE SEQUENCE [LARGE SCALE GENOMIC DNA]</scope>
    <source>
        <strain evidence="5 6">LMG 31461</strain>
    </source>
</reference>
<dbReference type="InterPro" id="IPR020449">
    <property type="entry name" value="Tscrpt_reg_AraC-type_HTH"/>
</dbReference>
<keyword evidence="3" id="KW-0804">Transcription</keyword>
<dbReference type="EMBL" id="WHNY01000060">
    <property type="protein sequence ID" value="NOU66278.1"/>
    <property type="molecule type" value="Genomic_DNA"/>
</dbReference>
<dbReference type="Pfam" id="PF12833">
    <property type="entry name" value="HTH_18"/>
    <property type="match status" value="1"/>
</dbReference>
<feature type="domain" description="HTH araC/xylS-type" evidence="4">
    <location>
        <begin position="185"/>
        <end position="283"/>
    </location>
</feature>
<dbReference type="RefSeq" id="WP_171632600.1">
    <property type="nucleotide sequence ID" value="NZ_WHNY01000060.1"/>
</dbReference>
<dbReference type="PANTHER" id="PTHR43280:SF2">
    <property type="entry name" value="HTH-TYPE TRANSCRIPTIONAL REGULATOR EXSA"/>
    <property type="match status" value="1"/>
</dbReference>
<evidence type="ECO:0000256" key="1">
    <source>
        <dbReference type="ARBA" id="ARBA00023015"/>
    </source>
</evidence>
<accession>A0ABX1XEA7</accession>
<keyword evidence="6" id="KW-1185">Reference proteome</keyword>
<evidence type="ECO:0000256" key="2">
    <source>
        <dbReference type="ARBA" id="ARBA00023125"/>
    </source>
</evidence>
<dbReference type="PRINTS" id="PR00032">
    <property type="entry name" value="HTHARAC"/>
</dbReference>
<dbReference type="InterPro" id="IPR018062">
    <property type="entry name" value="HTH_AraC-typ_CS"/>
</dbReference>
<keyword evidence="2" id="KW-0238">DNA-binding</keyword>
<dbReference type="Gene3D" id="2.60.120.280">
    <property type="entry name" value="Regulatory protein AraC"/>
    <property type="match status" value="1"/>
</dbReference>
<dbReference type="InterPro" id="IPR003313">
    <property type="entry name" value="AraC-bd"/>
</dbReference>